<feature type="domain" description="PAC" evidence="3">
    <location>
        <begin position="215"/>
        <end position="267"/>
    </location>
</feature>
<dbReference type="SMART" id="SM00091">
    <property type="entry name" value="PAS"/>
    <property type="match status" value="2"/>
</dbReference>
<dbReference type="RefSeq" id="WP_107888643.1">
    <property type="nucleotide sequence ID" value="NZ_CP028519.1"/>
</dbReference>
<keyword evidence="7" id="KW-1185">Reference proteome</keyword>
<dbReference type="Pfam" id="PF00990">
    <property type="entry name" value="GGDEF"/>
    <property type="match status" value="1"/>
</dbReference>
<dbReference type="PANTHER" id="PTHR44757:SF2">
    <property type="entry name" value="BIOFILM ARCHITECTURE MAINTENANCE PROTEIN MBAA"/>
    <property type="match status" value="1"/>
</dbReference>
<gene>
    <name evidence="6" type="ORF">DAI18_02070</name>
</gene>
<dbReference type="Proteomes" id="UP000244173">
    <property type="component" value="Chromosome"/>
</dbReference>
<dbReference type="EMBL" id="CP028519">
    <property type="protein sequence ID" value="AVY92961.1"/>
    <property type="molecule type" value="Genomic_DNA"/>
</dbReference>
<dbReference type="Pfam" id="PF00563">
    <property type="entry name" value="EAL"/>
    <property type="match status" value="1"/>
</dbReference>
<dbReference type="InterPro" id="IPR035965">
    <property type="entry name" value="PAS-like_dom_sf"/>
</dbReference>
<dbReference type="PROSITE" id="PS50883">
    <property type="entry name" value="EAL"/>
    <property type="match status" value="1"/>
</dbReference>
<feature type="domain" description="PAS" evidence="2">
    <location>
        <begin position="18"/>
        <end position="87"/>
    </location>
</feature>
<dbReference type="Gene3D" id="3.20.20.450">
    <property type="entry name" value="EAL domain"/>
    <property type="match status" value="1"/>
</dbReference>
<dbReference type="PROSITE" id="PS50887">
    <property type="entry name" value="GGDEF"/>
    <property type="match status" value="1"/>
</dbReference>
<dbReference type="NCBIfam" id="TIGR00254">
    <property type="entry name" value="GGDEF"/>
    <property type="match status" value="1"/>
</dbReference>
<dbReference type="FunFam" id="3.30.70.270:FF:000001">
    <property type="entry name" value="Diguanylate cyclase domain protein"/>
    <property type="match status" value="1"/>
</dbReference>
<evidence type="ECO:0000259" key="4">
    <source>
        <dbReference type="PROSITE" id="PS50883"/>
    </source>
</evidence>
<dbReference type="InterPro" id="IPR013767">
    <property type="entry name" value="PAS_fold"/>
</dbReference>
<feature type="domain" description="PAS" evidence="2">
    <location>
        <begin position="140"/>
        <end position="213"/>
    </location>
</feature>
<dbReference type="InterPro" id="IPR000014">
    <property type="entry name" value="PAS"/>
</dbReference>
<dbReference type="PROSITE" id="PS50113">
    <property type="entry name" value="PAC"/>
    <property type="match status" value="1"/>
</dbReference>
<dbReference type="Pfam" id="PF00989">
    <property type="entry name" value="PAS"/>
    <property type="match status" value="1"/>
</dbReference>
<dbReference type="FunFam" id="3.20.20.450:FF:000001">
    <property type="entry name" value="Cyclic di-GMP phosphodiesterase yahA"/>
    <property type="match status" value="1"/>
</dbReference>
<dbReference type="InterPro" id="IPR052155">
    <property type="entry name" value="Biofilm_reg_signaling"/>
</dbReference>
<organism evidence="6 7">
    <name type="scientific">Microvirgula aerodenitrificans</name>
    <dbReference type="NCBI Taxonomy" id="57480"/>
    <lineage>
        <taxon>Bacteria</taxon>
        <taxon>Pseudomonadati</taxon>
        <taxon>Pseudomonadota</taxon>
        <taxon>Betaproteobacteria</taxon>
        <taxon>Neisseriales</taxon>
        <taxon>Aquaspirillaceae</taxon>
        <taxon>Microvirgula</taxon>
    </lineage>
</organism>
<dbReference type="InterPro" id="IPR043128">
    <property type="entry name" value="Rev_trsase/Diguanyl_cyclase"/>
</dbReference>
<dbReference type="InterPro" id="IPR003018">
    <property type="entry name" value="GAF"/>
</dbReference>
<dbReference type="GO" id="GO:0006355">
    <property type="term" value="P:regulation of DNA-templated transcription"/>
    <property type="evidence" value="ECO:0007669"/>
    <property type="project" value="InterPro"/>
</dbReference>
<evidence type="ECO:0000256" key="1">
    <source>
        <dbReference type="ARBA" id="ARBA00051114"/>
    </source>
</evidence>
<dbReference type="STRING" id="1122240.GCA_000620105_03377"/>
<evidence type="ECO:0000259" key="5">
    <source>
        <dbReference type="PROSITE" id="PS50887"/>
    </source>
</evidence>
<dbReference type="GO" id="GO:0071111">
    <property type="term" value="F:cyclic-guanylate-specific phosphodiesterase activity"/>
    <property type="evidence" value="ECO:0007669"/>
    <property type="project" value="UniProtKB-EC"/>
</dbReference>
<comment type="catalytic activity">
    <reaction evidence="1">
        <text>3',3'-c-di-GMP + H2O = 5'-phosphoguanylyl(3'-&gt;5')guanosine + H(+)</text>
        <dbReference type="Rhea" id="RHEA:24902"/>
        <dbReference type="ChEBI" id="CHEBI:15377"/>
        <dbReference type="ChEBI" id="CHEBI:15378"/>
        <dbReference type="ChEBI" id="CHEBI:58754"/>
        <dbReference type="ChEBI" id="CHEBI:58805"/>
        <dbReference type="EC" id="3.1.4.52"/>
    </reaction>
    <physiologicalReaction direction="left-to-right" evidence="1">
        <dbReference type="Rhea" id="RHEA:24903"/>
    </physiologicalReaction>
</comment>
<dbReference type="InterPro" id="IPR001610">
    <property type="entry name" value="PAC"/>
</dbReference>
<dbReference type="InterPro" id="IPR012226">
    <property type="entry name" value="Diguanyl_cyclase/Pdiesterase"/>
</dbReference>
<name>A0A2S0P6L3_9NEIS</name>
<dbReference type="PROSITE" id="PS50112">
    <property type="entry name" value="PAS"/>
    <property type="match status" value="2"/>
</dbReference>
<dbReference type="OrthoDB" id="8929028at2"/>
<dbReference type="GO" id="GO:0071732">
    <property type="term" value="P:cellular response to nitric oxide"/>
    <property type="evidence" value="ECO:0007669"/>
    <property type="project" value="UniProtKB-ARBA"/>
</dbReference>
<dbReference type="SMART" id="SM00086">
    <property type="entry name" value="PAC"/>
    <property type="match status" value="2"/>
</dbReference>
<dbReference type="SUPFAM" id="SSF55073">
    <property type="entry name" value="Nucleotide cyclase"/>
    <property type="match status" value="1"/>
</dbReference>
<dbReference type="SUPFAM" id="SSF55781">
    <property type="entry name" value="GAF domain-like"/>
    <property type="match status" value="1"/>
</dbReference>
<dbReference type="SUPFAM" id="SSF55785">
    <property type="entry name" value="PYP-like sensor domain (PAS domain)"/>
    <property type="match status" value="2"/>
</dbReference>
<reference evidence="6 7" key="1">
    <citation type="submission" date="2018-04" db="EMBL/GenBank/DDBJ databases">
        <title>Denitrifier Microvirgula.</title>
        <authorList>
            <person name="Anderson E."/>
            <person name="Jang J."/>
            <person name="Ishii S."/>
        </authorList>
    </citation>
    <scope>NUCLEOTIDE SEQUENCE [LARGE SCALE GENOMIC DNA]</scope>
    <source>
        <strain evidence="6 7">BE2.4</strain>
    </source>
</reference>
<sequence length="867" mass="96479">MFTPLVKLAGKLRRGALASAELQALAQAIDAVVSIDSRNRITFFNAAAEKLWGYRRDEVLGRNVSLLVPSDIRPVHDSLINRNRDTGVDRIVGTRREIRIERKDGSTFWGSMSLSKVRLGKKITYTAFIRDVSADVQLREERHLLSLVAHETDNAVIICDGNMQIQFVNRGFTTLFGYQLEEVRGKRPAHLLAGPETDRETLERVSQAALRPESIYEELLLYGKQGDATWVSTVVNPTIGKDGRLQHSISVLTNISETKQLQLLQDSILEAVACGLPVSEVAERICLQVERIAPDVIASVVRIDKEGCIRPLAAPSLPDSYIQLLDGLPIGPNVGSCGTAAFRGTPVIVSQIDTDPLWADYKHLALPLGLQACWSIPIKARDGRVVGTFALYYRKQARPSQFQHRIIDACVYLYALALEREEANARILTLALYDELTGLPNRWFLREKLDQAIARTRERGSQMAFLFLDLDRFKHINDSLGHPIGDRLLQVVAQRLKQHAQQDWILGRFGGDEFVLVLPDCGAERAGSEVERLLACMVEPVRIDDHTITTSVSIGISLFPHDGDDIDTLFKHADMAMYQAKSAGRGTFRFFSHDLNRRAQDRLTLETALRVAISTRQLTLHYQPQVRLGDGSLYGVEALARWQHPAHGTISPAQFVPLAEECGLGDALGEWALDEACSQLSHWRRLRLPVPSVSVNLSPRHFRSIKLVELVSDTLRRHGLSACDLRLELTEGAMLDTRSETRATLAAIRALGIQLAMDDFGTGYSSLSQLGQLAIDELKIDRGFIHQLEESARARTLASGVIRIGTGLNLTLVAEGVETEYQRRFLEEHGCQIVQGYLLARPLPPEQLEAWISEREALTAARQPSAA</sequence>
<protein>
    <submittedName>
        <fullName evidence="6">Bifunctional diguanylate cyclase/phosphodiesterase</fullName>
    </submittedName>
</protein>
<dbReference type="AlphaFoldDB" id="A0A2S0P6L3"/>
<dbReference type="InterPro" id="IPR001633">
    <property type="entry name" value="EAL_dom"/>
</dbReference>
<feature type="domain" description="GGDEF" evidence="5">
    <location>
        <begin position="461"/>
        <end position="593"/>
    </location>
</feature>
<dbReference type="NCBIfam" id="TIGR00229">
    <property type="entry name" value="sensory_box"/>
    <property type="match status" value="2"/>
</dbReference>
<evidence type="ECO:0000259" key="2">
    <source>
        <dbReference type="PROSITE" id="PS50112"/>
    </source>
</evidence>
<dbReference type="InterPro" id="IPR029016">
    <property type="entry name" value="GAF-like_dom_sf"/>
</dbReference>
<dbReference type="Gene3D" id="3.30.450.20">
    <property type="entry name" value="PAS domain"/>
    <property type="match status" value="2"/>
</dbReference>
<dbReference type="CDD" id="cd01949">
    <property type="entry name" value="GGDEF"/>
    <property type="match status" value="1"/>
</dbReference>
<dbReference type="Pfam" id="PF13185">
    <property type="entry name" value="GAF_2"/>
    <property type="match status" value="1"/>
</dbReference>
<dbReference type="KEGG" id="maer:DAI18_02070"/>
<dbReference type="CDD" id="cd01948">
    <property type="entry name" value="EAL"/>
    <property type="match status" value="1"/>
</dbReference>
<dbReference type="Gene3D" id="3.30.450.40">
    <property type="match status" value="1"/>
</dbReference>
<evidence type="ECO:0000313" key="6">
    <source>
        <dbReference type="EMBL" id="AVY92961.1"/>
    </source>
</evidence>
<dbReference type="InterPro" id="IPR035919">
    <property type="entry name" value="EAL_sf"/>
</dbReference>
<evidence type="ECO:0000313" key="7">
    <source>
        <dbReference type="Proteomes" id="UP000244173"/>
    </source>
</evidence>
<dbReference type="InterPro" id="IPR000700">
    <property type="entry name" value="PAS-assoc_C"/>
</dbReference>
<dbReference type="Pfam" id="PF13426">
    <property type="entry name" value="PAS_9"/>
    <property type="match status" value="1"/>
</dbReference>
<dbReference type="SMART" id="SM00052">
    <property type="entry name" value="EAL"/>
    <property type="match status" value="1"/>
</dbReference>
<dbReference type="SUPFAM" id="SSF141868">
    <property type="entry name" value="EAL domain-like"/>
    <property type="match status" value="1"/>
</dbReference>
<dbReference type="CDD" id="cd00130">
    <property type="entry name" value="PAS"/>
    <property type="match status" value="2"/>
</dbReference>
<accession>A0A2S0P6L3</accession>
<dbReference type="Gene3D" id="3.30.70.270">
    <property type="match status" value="1"/>
</dbReference>
<dbReference type="SMART" id="SM00267">
    <property type="entry name" value="GGDEF"/>
    <property type="match status" value="1"/>
</dbReference>
<dbReference type="InterPro" id="IPR029787">
    <property type="entry name" value="Nucleotide_cyclase"/>
</dbReference>
<feature type="domain" description="EAL" evidence="4">
    <location>
        <begin position="602"/>
        <end position="856"/>
    </location>
</feature>
<proteinExistence type="predicted"/>
<evidence type="ECO:0000259" key="3">
    <source>
        <dbReference type="PROSITE" id="PS50113"/>
    </source>
</evidence>
<dbReference type="SMART" id="SM00065">
    <property type="entry name" value="GAF"/>
    <property type="match status" value="1"/>
</dbReference>
<dbReference type="PIRSF" id="PIRSF005925">
    <property type="entry name" value="Dos"/>
    <property type="match status" value="1"/>
</dbReference>
<dbReference type="InterPro" id="IPR000160">
    <property type="entry name" value="GGDEF_dom"/>
</dbReference>
<dbReference type="PANTHER" id="PTHR44757">
    <property type="entry name" value="DIGUANYLATE CYCLASE DGCP"/>
    <property type="match status" value="1"/>
</dbReference>